<dbReference type="SUPFAM" id="SSF141523">
    <property type="entry name" value="L,D-transpeptidase catalytic domain-like"/>
    <property type="match status" value="1"/>
</dbReference>
<dbReference type="InterPro" id="IPR038063">
    <property type="entry name" value="Transpep_catalytic_dom"/>
</dbReference>
<evidence type="ECO:0000256" key="5">
    <source>
        <dbReference type="ARBA" id="ARBA00023316"/>
    </source>
</evidence>
<comment type="pathway">
    <text evidence="1">Cell wall biogenesis; peptidoglycan biosynthesis.</text>
</comment>
<feature type="signal peptide" evidence="6">
    <location>
        <begin position="1"/>
        <end position="28"/>
    </location>
</feature>
<dbReference type="InterPro" id="IPR005490">
    <property type="entry name" value="LD_TPept_cat_dom"/>
</dbReference>
<keyword evidence="6" id="KW-0732">Signal</keyword>
<evidence type="ECO:0000313" key="9">
    <source>
        <dbReference type="Proteomes" id="UP000604241"/>
    </source>
</evidence>
<dbReference type="CDD" id="cd16913">
    <property type="entry name" value="YkuD_like"/>
    <property type="match status" value="1"/>
</dbReference>
<dbReference type="Proteomes" id="UP000604241">
    <property type="component" value="Unassembled WGS sequence"/>
</dbReference>
<keyword evidence="2" id="KW-0808">Transferase</keyword>
<dbReference type="Pfam" id="PF03734">
    <property type="entry name" value="YkuD"/>
    <property type="match status" value="1"/>
</dbReference>
<evidence type="ECO:0000256" key="6">
    <source>
        <dbReference type="SAM" id="SignalP"/>
    </source>
</evidence>
<reference evidence="8 9" key="1">
    <citation type="submission" date="2020-08" db="EMBL/GenBank/DDBJ databases">
        <title>A Genomic Blueprint of the Chicken Gut Microbiome.</title>
        <authorList>
            <person name="Gilroy R."/>
            <person name="Ravi A."/>
            <person name="Getino M."/>
            <person name="Pursley I."/>
            <person name="Horton D.L."/>
            <person name="Alikhan N.-F."/>
            <person name="Baker D."/>
            <person name="Gharbi K."/>
            <person name="Hall N."/>
            <person name="Watson M."/>
            <person name="Adriaenssens E.M."/>
            <person name="Foster-Nyarko E."/>
            <person name="Jarju S."/>
            <person name="Secka A."/>
            <person name="Antonio M."/>
            <person name="Oren A."/>
            <person name="Chaudhuri R."/>
            <person name="La Ragione R.M."/>
            <person name="Hildebrand F."/>
            <person name="Pallen M.J."/>
        </authorList>
    </citation>
    <scope>NUCLEOTIDE SEQUENCE [LARGE SCALE GENOMIC DNA]</scope>
    <source>
        <strain evidence="8 9">Sa3CUA2</strain>
    </source>
</reference>
<protein>
    <submittedName>
        <fullName evidence="8">L,D-transpeptidase</fullName>
    </submittedName>
</protein>
<dbReference type="Gene3D" id="2.40.440.10">
    <property type="entry name" value="L,D-transpeptidase catalytic domain-like"/>
    <property type="match status" value="1"/>
</dbReference>
<dbReference type="PROSITE" id="PS51257">
    <property type="entry name" value="PROKAR_LIPOPROTEIN"/>
    <property type="match status" value="1"/>
</dbReference>
<accession>A0ABR8Q9Q8</accession>
<feature type="chain" id="PRO_5045833217" evidence="6">
    <location>
        <begin position="29"/>
        <end position="294"/>
    </location>
</feature>
<keyword evidence="4" id="KW-0573">Peptidoglycan synthesis</keyword>
<feature type="domain" description="L,D-TPase catalytic" evidence="7">
    <location>
        <begin position="178"/>
        <end position="291"/>
    </location>
</feature>
<evidence type="ECO:0000313" key="8">
    <source>
        <dbReference type="EMBL" id="MBD7917161.1"/>
    </source>
</evidence>
<evidence type="ECO:0000256" key="3">
    <source>
        <dbReference type="ARBA" id="ARBA00022960"/>
    </source>
</evidence>
<evidence type="ECO:0000256" key="2">
    <source>
        <dbReference type="ARBA" id="ARBA00022679"/>
    </source>
</evidence>
<comment type="caution">
    <text evidence="8">The sequence shown here is derived from an EMBL/GenBank/DDBJ whole genome shotgun (WGS) entry which is preliminary data.</text>
</comment>
<keyword evidence="5" id="KW-0961">Cell wall biogenesis/degradation</keyword>
<evidence type="ECO:0000256" key="1">
    <source>
        <dbReference type="ARBA" id="ARBA00004752"/>
    </source>
</evidence>
<dbReference type="RefSeq" id="WP_191780058.1">
    <property type="nucleotide sequence ID" value="NZ_JACSQV010000002.1"/>
</dbReference>
<organism evidence="8 9">
    <name type="scientific">Cellulomonas avistercoris</name>
    <dbReference type="NCBI Taxonomy" id="2762242"/>
    <lineage>
        <taxon>Bacteria</taxon>
        <taxon>Bacillati</taxon>
        <taxon>Actinomycetota</taxon>
        <taxon>Actinomycetes</taxon>
        <taxon>Micrococcales</taxon>
        <taxon>Cellulomonadaceae</taxon>
        <taxon>Cellulomonas</taxon>
    </lineage>
</organism>
<keyword evidence="3" id="KW-0133">Cell shape</keyword>
<evidence type="ECO:0000259" key="7">
    <source>
        <dbReference type="Pfam" id="PF03734"/>
    </source>
</evidence>
<dbReference type="EMBL" id="JACSQV010000002">
    <property type="protein sequence ID" value="MBD7917161.1"/>
    <property type="molecule type" value="Genomic_DNA"/>
</dbReference>
<sequence length="294" mass="30326">METRARARAGLAAAALVCAVTVTGCVAAAPAEPEVVVVRTPVVADKSAVPAPAPLGAVDLASLPVVEPRNVVPGLPGTDGLEQRRNDDPALGTWQTATVVRDTAGYDAVHGRPVATVPAVTLDVPTVLPVIDQRGGWLRVLVATRSALPSQDVSQVNGRSVWIRAQDTTPSGTDWRLHLDLAALSLTVDDGTTTSTVPVKAVGAPGSPTPAVPQFVVGSQWEQPGTYTPRVLLLSSQSETIDVYDKATGTSATAIHTSPIARTGAISNGCVRVSEEVLDLLWGKVPPGTVLTVA</sequence>
<keyword evidence="9" id="KW-1185">Reference proteome</keyword>
<evidence type="ECO:0000256" key="4">
    <source>
        <dbReference type="ARBA" id="ARBA00022984"/>
    </source>
</evidence>
<proteinExistence type="predicted"/>
<gene>
    <name evidence="8" type="ORF">H9657_02565</name>
</gene>
<name>A0ABR8Q9Q8_9CELL</name>